<keyword evidence="3" id="KW-0804">Transcription</keyword>
<dbReference type="GO" id="GO:0003700">
    <property type="term" value="F:DNA-binding transcription factor activity"/>
    <property type="evidence" value="ECO:0007669"/>
    <property type="project" value="InterPro"/>
</dbReference>
<feature type="domain" description="HTH araC/xylS-type" evidence="5">
    <location>
        <begin position="188"/>
        <end position="287"/>
    </location>
</feature>
<dbReference type="Proteomes" id="UP000241206">
    <property type="component" value="Unassembled WGS sequence"/>
</dbReference>
<dbReference type="PROSITE" id="PS01124">
    <property type="entry name" value="HTH_ARAC_FAMILY_2"/>
    <property type="match status" value="1"/>
</dbReference>
<dbReference type="InterPro" id="IPR050204">
    <property type="entry name" value="AraC_XylS_family_regulators"/>
</dbReference>
<proteinExistence type="predicted"/>
<dbReference type="Gene3D" id="1.10.10.60">
    <property type="entry name" value="Homeodomain-like"/>
    <property type="match status" value="2"/>
</dbReference>
<evidence type="ECO:0000313" key="6">
    <source>
        <dbReference type="EMBL" id="PTD15807.1"/>
    </source>
</evidence>
<evidence type="ECO:0000259" key="5">
    <source>
        <dbReference type="PROSITE" id="PS01124"/>
    </source>
</evidence>
<dbReference type="AlphaFoldDB" id="A0A2T4HJ57"/>
<evidence type="ECO:0000256" key="2">
    <source>
        <dbReference type="ARBA" id="ARBA00023125"/>
    </source>
</evidence>
<dbReference type="PANTHER" id="PTHR46796:SF6">
    <property type="entry name" value="ARAC SUBFAMILY"/>
    <property type="match status" value="1"/>
</dbReference>
<keyword evidence="1" id="KW-0805">Transcription regulation</keyword>
<protein>
    <submittedName>
        <fullName evidence="6">AraC family transcriptional regulator</fullName>
    </submittedName>
</protein>
<evidence type="ECO:0000256" key="3">
    <source>
        <dbReference type="ARBA" id="ARBA00023163"/>
    </source>
</evidence>
<keyword evidence="2" id="KW-0238">DNA-binding</keyword>
<dbReference type="PANTHER" id="PTHR46796">
    <property type="entry name" value="HTH-TYPE TRANSCRIPTIONAL ACTIVATOR RHAS-RELATED"/>
    <property type="match status" value="1"/>
</dbReference>
<organism evidence="6 7">
    <name type="scientific">Edaphosphingomonas fennica</name>
    <dbReference type="NCBI Taxonomy" id="114404"/>
    <lineage>
        <taxon>Bacteria</taxon>
        <taxon>Pseudomonadati</taxon>
        <taxon>Pseudomonadota</taxon>
        <taxon>Alphaproteobacteria</taxon>
        <taxon>Sphingomonadales</taxon>
        <taxon>Rhizorhabdaceae</taxon>
        <taxon>Edaphosphingomonas</taxon>
    </lineage>
</organism>
<dbReference type="Pfam" id="PF12833">
    <property type="entry name" value="HTH_18"/>
    <property type="match status" value="1"/>
</dbReference>
<sequence length="289" mass="31963">MNSKDTLQLDFTRSHRRPVSPEPRSWRGFRAERIVLDSDEPYEFRTLGATHYLALHDMRLDDGELYIDGLSPVRRTDLRDTLTYAPRGCTLAGWAKPRPGPNSFTAFYFEPEQAADGLDARYARLDPRPFAYARNAALCATMNKIKDVVSSPDADSLYAEALCLTAAIEILGVEQPATLGQLTKTQLGRVTDYVGANLHRPISLDELAGAAGLSRSHFSRAFKATTGLGPYRFVTGRRIDRARALLAHRDGPGIGAIGQAVGFANAGVFRRAFLQSIGMTPQQYRKERC</sequence>
<evidence type="ECO:0000313" key="7">
    <source>
        <dbReference type="Proteomes" id="UP000241206"/>
    </source>
</evidence>
<gene>
    <name evidence="6" type="ORF">CV103_21995</name>
</gene>
<dbReference type="InterPro" id="IPR009057">
    <property type="entry name" value="Homeodomain-like_sf"/>
</dbReference>
<dbReference type="PROSITE" id="PS00041">
    <property type="entry name" value="HTH_ARAC_FAMILY_1"/>
    <property type="match status" value="1"/>
</dbReference>
<dbReference type="InterPro" id="IPR018062">
    <property type="entry name" value="HTH_AraC-typ_CS"/>
</dbReference>
<dbReference type="EMBL" id="PHHF01000087">
    <property type="protein sequence ID" value="PTD15807.1"/>
    <property type="molecule type" value="Genomic_DNA"/>
</dbReference>
<comment type="caution">
    <text evidence="6">The sequence shown here is derived from an EMBL/GenBank/DDBJ whole genome shotgun (WGS) entry which is preliminary data.</text>
</comment>
<evidence type="ECO:0000256" key="1">
    <source>
        <dbReference type="ARBA" id="ARBA00023015"/>
    </source>
</evidence>
<dbReference type="GO" id="GO:0043565">
    <property type="term" value="F:sequence-specific DNA binding"/>
    <property type="evidence" value="ECO:0007669"/>
    <property type="project" value="InterPro"/>
</dbReference>
<feature type="region of interest" description="Disordered" evidence="4">
    <location>
        <begin position="1"/>
        <end position="23"/>
    </location>
</feature>
<dbReference type="SMART" id="SM00342">
    <property type="entry name" value="HTH_ARAC"/>
    <property type="match status" value="1"/>
</dbReference>
<dbReference type="RefSeq" id="WP_107396247.1">
    <property type="nucleotide sequence ID" value="NZ_PHHF01000087.1"/>
</dbReference>
<keyword evidence="7" id="KW-1185">Reference proteome</keyword>
<reference evidence="6 7" key="1">
    <citation type="submission" date="2017-11" db="EMBL/GenBank/DDBJ databases">
        <title>Sphingomonas oleivorans sp. nov., isolated from oil-contaminated soil.</title>
        <authorList>
            <person name="Wang L."/>
            <person name="Chen L."/>
        </authorList>
    </citation>
    <scope>NUCLEOTIDE SEQUENCE [LARGE SCALE GENOMIC DNA]</scope>
    <source>
        <strain evidence="6 7">K101</strain>
    </source>
</reference>
<accession>A0A2T4HJ57</accession>
<dbReference type="SUPFAM" id="SSF46689">
    <property type="entry name" value="Homeodomain-like"/>
    <property type="match status" value="2"/>
</dbReference>
<feature type="compositionally biased region" description="Polar residues" evidence="4">
    <location>
        <begin position="1"/>
        <end position="11"/>
    </location>
</feature>
<name>A0A2T4HJ57_9SPHN</name>
<evidence type="ECO:0000256" key="4">
    <source>
        <dbReference type="SAM" id="MobiDB-lite"/>
    </source>
</evidence>
<dbReference type="InterPro" id="IPR018060">
    <property type="entry name" value="HTH_AraC"/>
</dbReference>